<sequence length="364" mass="40678">YISQGVRLTAELPKKSEVFLLKHSLAFKVKNLREQRLSTDCVLSLPALSIKREMLNSDEEECLIIGDENVRYKEGPYSSIIVSIGGCEETVSIDFINLLLLTKECIEAELPVVEEAVITQPAAANEDDTNSTAAANAMKKLFSLQMPSSGSSVRWMNITISDANSVAVRFTIERLSFFATNRWISYEDGKNRLFCAAQANLSARMGELAKAEMSHGTELRELITFIAQAKRFIHGLQIARKYWSTHKQKHFGNAAIPLAPTVSDSAVPTVEEIRRTIYLTVTVTDGANVYVPLYSKNLLPHTSALLIFLRAAEVTANIRKDLSVYAKFNHLKAIFIENFDQISNDLWTHSLDGMDSCSYTVFPR</sequence>
<dbReference type="AlphaFoldDB" id="A0A914ZXS8"/>
<dbReference type="WBParaSite" id="PgE013_g002_t14">
    <property type="protein sequence ID" value="PgE013_g002_t14"/>
    <property type="gene ID" value="PgE013_g002"/>
</dbReference>
<proteinExistence type="predicted"/>
<evidence type="ECO:0000313" key="1">
    <source>
        <dbReference type="Proteomes" id="UP000887569"/>
    </source>
</evidence>
<evidence type="ECO:0000313" key="2">
    <source>
        <dbReference type="WBParaSite" id="PgE013_g002_t14"/>
    </source>
</evidence>
<name>A0A914ZXS8_PARUN</name>
<dbReference type="Proteomes" id="UP000887569">
    <property type="component" value="Unplaced"/>
</dbReference>
<protein>
    <submittedName>
        <fullName evidence="2">Bridge-like lipid transfer protein family member 1 C-terminal domain-containing protein</fullName>
    </submittedName>
</protein>
<keyword evidence="1" id="KW-1185">Reference proteome</keyword>
<reference evidence="2" key="1">
    <citation type="submission" date="2022-11" db="UniProtKB">
        <authorList>
            <consortium name="WormBaseParasite"/>
        </authorList>
    </citation>
    <scope>IDENTIFICATION</scope>
</reference>
<organism evidence="1 2">
    <name type="scientific">Parascaris univalens</name>
    <name type="common">Nematode worm</name>
    <dbReference type="NCBI Taxonomy" id="6257"/>
    <lineage>
        <taxon>Eukaryota</taxon>
        <taxon>Metazoa</taxon>
        <taxon>Ecdysozoa</taxon>
        <taxon>Nematoda</taxon>
        <taxon>Chromadorea</taxon>
        <taxon>Rhabditida</taxon>
        <taxon>Spirurina</taxon>
        <taxon>Ascaridomorpha</taxon>
        <taxon>Ascaridoidea</taxon>
        <taxon>Ascarididae</taxon>
        <taxon>Parascaris</taxon>
    </lineage>
</organism>
<accession>A0A914ZXS8</accession>